<dbReference type="PROSITE" id="PS50404">
    <property type="entry name" value="GST_NTER"/>
    <property type="match status" value="1"/>
</dbReference>
<dbReference type="CDD" id="cd03058">
    <property type="entry name" value="GST_N_Tau"/>
    <property type="match status" value="1"/>
</dbReference>
<dbReference type="GO" id="GO:0005737">
    <property type="term" value="C:cytoplasm"/>
    <property type="evidence" value="ECO:0007669"/>
    <property type="project" value="TreeGrafter"/>
</dbReference>
<evidence type="ECO:0000256" key="1">
    <source>
        <dbReference type="ARBA" id="ARBA00012452"/>
    </source>
</evidence>
<dbReference type="EMBL" id="CM017875">
    <property type="protein sequence ID" value="KAG1338233.1"/>
    <property type="molecule type" value="Genomic_DNA"/>
</dbReference>
<dbReference type="InterPro" id="IPR045074">
    <property type="entry name" value="GST_C_Tau"/>
</dbReference>
<dbReference type="OrthoDB" id="4951845at2759"/>
<protein>
    <recommendedName>
        <fullName evidence="1">glutathione transferase</fullName>
        <ecNumber evidence="1">2.5.1.18</ecNumber>
    </recommendedName>
</protein>
<dbReference type="InterPro" id="IPR004046">
    <property type="entry name" value="GST_C"/>
</dbReference>
<dbReference type="SFLD" id="SFLDG01152">
    <property type="entry name" value="Main.3:_Omega-_and_Tau-like"/>
    <property type="match status" value="1"/>
</dbReference>
<dbReference type="Gene3D" id="3.40.30.10">
    <property type="entry name" value="Glutaredoxin"/>
    <property type="match status" value="1"/>
</dbReference>
<comment type="catalytic activity">
    <reaction evidence="3">
        <text>RX + glutathione = an S-substituted glutathione + a halide anion + H(+)</text>
        <dbReference type="Rhea" id="RHEA:16437"/>
        <dbReference type="ChEBI" id="CHEBI:15378"/>
        <dbReference type="ChEBI" id="CHEBI:16042"/>
        <dbReference type="ChEBI" id="CHEBI:17792"/>
        <dbReference type="ChEBI" id="CHEBI:57925"/>
        <dbReference type="ChEBI" id="CHEBI:90779"/>
        <dbReference type="EC" id="2.5.1.18"/>
    </reaction>
</comment>
<evidence type="ECO:0000256" key="4">
    <source>
        <dbReference type="RuleBase" id="RU003494"/>
    </source>
</evidence>
<feature type="domain" description="GST C-terminal" evidence="6">
    <location>
        <begin position="85"/>
        <end position="207"/>
    </location>
</feature>
<dbReference type="SUPFAM" id="SSF52833">
    <property type="entry name" value="Thioredoxin-like"/>
    <property type="match status" value="1"/>
</dbReference>
<dbReference type="EC" id="2.5.1.18" evidence="1"/>
<evidence type="ECO:0000313" key="8">
    <source>
        <dbReference type="Proteomes" id="UP000797356"/>
    </source>
</evidence>
<dbReference type="Pfam" id="PF02798">
    <property type="entry name" value="GST_N"/>
    <property type="match status" value="1"/>
</dbReference>
<dbReference type="FunFam" id="3.40.30.10:FF:000014">
    <property type="entry name" value="Tau class glutathione S-transferase"/>
    <property type="match status" value="1"/>
</dbReference>
<dbReference type="InterPro" id="IPR004045">
    <property type="entry name" value="Glutathione_S-Trfase_N"/>
</dbReference>
<sequence length="225" mass="25989">MEVKLFGAWPSPFVCRVEWALKIKGIKYEYIEEDLYNKSSSLLKYSPINKQVPVLLHDGRPIIESMVIIEYIDDTWKQNPILPTDPYRRAMARFWAQYVEDKFYESVKRAFFTEGEEQKVAVELAVEALKPLDQELKGKKFFGGEEIGFVDLVAGWIAHWLGVVEEVLCIKVVDPENFPSLCAWMKNFVEVPVIKENLPARDQMPGFYRMLRQSGLASCDGKQQS</sequence>
<reference evidence="7" key="2">
    <citation type="submission" date="2019-07" db="EMBL/GenBank/DDBJ databases">
        <authorList>
            <person name="Yang Y."/>
            <person name="Bocs S."/>
            <person name="Baudouin L."/>
        </authorList>
    </citation>
    <scope>NUCLEOTIDE SEQUENCE</scope>
    <source>
        <tissue evidence="7">Spear leaf of Hainan Tall coconut</tissue>
    </source>
</reference>
<dbReference type="InterPro" id="IPR036282">
    <property type="entry name" value="Glutathione-S-Trfase_C_sf"/>
</dbReference>
<accession>A0A8K0I6E6</accession>
<evidence type="ECO:0000256" key="3">
    <source>
        <dbReference type="ARBA" id="ARBA00047960"/>
    </source>
</evidence>
<dbReference type="Gene3D" id="1.20.1050.10">
    <property type="match status" value="1"/>
</dbReference>
<name>A0A8K0I6E6_COCNU</name>
<dbReference type="InterPro" id="IPR045073">
    <property type="entry name" value="Omega/Tau-like"/>
</dbReference>
<dbReference type="PROSITE" id="PS50405">
    <property type="entry name" value="GST_CTER"/>
    <property type="match status" value="1"/>
</dbReference>
<dbReference type="AlphaFoldDB" id="A0A8K0I6E6"/>
<dbReference type="InterPro" id="IPR040079">
    <property type="entry name" value="Glutathione_S-Trfase"/>
</dbReference>
<evidence type="ECO:0000256" key="2">
    <source>
        <dbReference type="ARBA" id="ARBA00022679"/>
    </source>
</evidence>
<proteinExistence type="inferred from homology"/>
<dbReference type="SFLD" id="SFLDS00019">
    <property type="entry name" value="Glutathione_Transferase_(cytos"/>
    <property type="match status" value="1"/>
</dbReference>
<dbReference type="GO" id="GO:0006749">
    <property type="term" value="P:glutathione metabolic process"/>
    <property type="evidence" value="ECO:0007669"/>
    <property type="project" value="InterPro"/>
</dbReference>
<dbReference type="InterPro" id="IPR036249">
    <property type="entry name" value="Thioredoxin-like_sf"/>
</dbReference>
<comment type="caution">
    <text evidence="7">The sequence shown here is derived from an EMBL/GenBank/DDBJ whole genome shotgun (WGS) entry which is preliminary data.</text>
</comment>
<dbReference type="SUPFAM" id="SSF47616">
    <property type="entry name" value="GST C-terminal domain-like"/>
    <property type="match status" value="1"/>
</dbReference>
<dbReference type="GO" id="GO:0004364">
    <property type="term" value="F:glutathione transferase activity"/>
    <property type="evidence" value="ECO:0007669"/>
    <property type="project" value="UniProtKB-EC"/>
</dbReference>
<evidence type="ECO:0000259" key="5">
    <source>
        <dbReference type="PROSITE" id="PS50404"/>
    </source>
</evidence>
<keyword evidence="8" id="KW-1185">Reference proteome</keyword>
<dbReference type="PANTHER" id="PTHR11260:SF676">
    <property type="entry name" value="GLUTATHIONE S-TRANSFERASE U8"/>
    <property type="match status" value="1"/>
</dbReference>
<feature type="domain" description="GST N-terminal" evidence="5">
    <location>
        <begin position="1"/>
        <end position="80"/>
    </location>
</feature>
<dbReference type="Proteomes" id="UP000797356">
    <property type="component" value="Chromosome 4"/>
</dbReference>
<dbReference type="CDD" id="cd03185">
    <property type="entry name" value="GST_C_Tau"/>
    <property type="match status" value="1"/>
</dbReference>
<evidence type="ECO:0000313" key="7">
    <source>
        <dbReference type="EMBL" id="KAG1338233.1"/>
    </source>
</evidence>
<dbReference type="Pfam" id="PF00043">
    <property type="entry name" value="GST_C"/>
    <property type="match status" value="1"/>
</dbReference>
<reference evidence="7" key="1">
    <citation type="journal article" date="2017" name="Gigascience">
        <title>The genome draft of coconut (Cocos nucifera).</title>
        <authorList>
            <person name="Xiao Y."/>
            <person name="Xu P."/>
            <person name="Fan H."/>
            <person name="Baudouin L."/>
            <person name="Xia W."/>
            <person name="Bocs S."/>
            <person name="Xu J."/>
            <person name="Li Q."/>
            <person name="Guo A."/>
            <person name="Zhou L."/>
            <person name="Li J."/>
            <person name="Wu Y."/>
            <person name="Ma Z."/>
            <person name="Armero A."/>
            <person name="Issali A.E."/>
            <person name="Liu N."/>
            <person name="Peng M."/>
            <person name="Yang Y."/>
        </authorList>
    </citation>
    <scope>NUCLEOTIDE SEQUENCE</scope>
    <source>
        <tissue evidence="7">Spear leaf of Hainan Tall coconut</tissue>
    </source>
</reference>
<evidence type="ECO:0000259" key="6">
    <source>
        <dbReference type="PROSITE" id="PS50405"/>
    </source>
</evidence>
<dbReference type="InterPro" id="IPR010987">
    <property type="entry name" value="Glutathione-S-Trfase_C-like"/>
</dbReference>
<dbReference type="PANTHER" id="PTHR11260">
    <property type="entry name" value="GLUTATHIONE S-TRANSFERASE, GST, SUPERFAMILY, GST DOMAIN CONTAINING"/>
    <property type="match status" value="1"/>
</dbReference>
<comment type="similarity">
    <text evidence="4">Belongs to the GST superfamily.</text>
</comment>
<keyword evidence="2 7" id="KW-0808">Transferase</keyword>
<dbReference type="FunFam" id="1.20.1050.10:FF:000012">
    <property type="entry name" value="Tau class glutathione S-transferase"/>
    <property type="match status" value="1"/>
</dbReference>
<gene>
    <name evidence="7" type="ORF">COCNU_04G005390</name>
</gene>
<organism evidence="7 8">
    <name type="scientific">Cocos nucifera</name>
    <name type="common">Coconut palm</name>
    <dbReference type="NCBI Taxonomy" id="13894"/>
    <lineage>
        <taxon>Eukaryota</taxon>
        <taxon>Viridiplantae</taxon>
        <taxon>Streptophyta</taxon>
        <taxon>Embryophyta</taxon>
        <taxon>Tracheophyta</taxon>
        <taxon>Spermatophyta</taxon>
        <taxon>Magnoliopsida</taxon>
        <taxon>Liliopsida</taxon>
        <taxon>Arecaceae</taxon>
        <taxon>Arecoideae</taxon>
        <taxon>Cocoseae</taxon>
        <taxon>Attaleinae</taxon>
        <taxon>Cocos</taxon>
    </lineage>
</organism>
<dbReference type="SFLD" id="SFLDG00358">
    <property type="entry name" value="Main_(cytGST)"/>
    <property type="match status" value="1"/>
</dbReference>